<accession>A0A4R4EDT9</accession>
<gene>
    <name evidence="1" type="ORF">E0485_15235</name>
</gene>
<evidence type="ECO:0000313" key="1">
    <source>
        <dbReference type="EMBL" id="TCZ76188.1"/>
    </source>
</evidence>
<evidence type="ECO:0000313" key="2">
    <source>
        <dbReference type="Proteomes" id="UP000295418"/>
    </source>
</evidence>
<comment type="caution">
    <text evidence="1">The sequence shown here is derived from an EMBL/GenBank/DDBJ whole genome shotgun (WGS) entry which is preliminary data.</text>
</comment>
<keyword evidence="2" id="KW-1185">Reference proteome</keyword>
<evidence type="ECO:0008006" key="3">
    <source>
        <dbReference type="Google" id="ProtNLM"/>
    </source>
</evidence>
<organism evidence="1 2">
    <name type="scientific">Paenibacillus albiflavus</name>
    <dbReference type="NCBI Taxonomy" id="2545760"/>
    <lineage>
        <taxon>Bacteria</taxon>
        <taxon>Bacillati</taxon>
        <taxon>Bacillota</taxon>
        <taxon>Bacilli</taxon>
        <taxon>Bacillales</taxon>
        <taxon>Paenibacillaceae</taxon>
        <taxon>Paenibacillus</taxon>
    </lineage>
</organism>
<reference evidence="1 2" key="1">
    <citation type="submission" date="2019-03" db="EMBL/GenBank/DDBJ databases">
        <authorList>
            <person name="Kim M.K.M."/>
        </authorList>
    </citation>
    <scope>NUCLEOTIDE SEQUENCE [LARGE SCALE GENOMIC DNA]</scope>
    <source>
        <strain evidence="1 2">18JY21-1</strain>
    </source>
</reference>
<dbReference type="EMBL" id="SKFG01000014">
    <property type="protein sequence ID" value="TCZ76188.1"/>
    <property type="molecule type" value="Genomic_DNA"/>
</dbReference>
<dbReference type="OrthoDB" id="2087266at2"/>
<dbReference type="Proteomes" id="UP000295418">
    <property type="component" value="Unassembled WGS sequence"/>
</dbReference>
<dbReference type="AlphaFoldDB" id="A0A4R4EDT9"/>
<name>A0A4R4EDT9_9BACL</name>
<dbReference type="RefSeq" id="WP_132418914.1">
    <property type="nucleotide sequence ID" value="NZ_SKFG01000014.1"/>
</dbReference>
<sequence length="213" mass="23608">MFSLKAFLAKLTDNYNKKPNSNLGRLISILQQQLKDLGDTFETMREWRDIDKARGVTLDRIGENIVQPRGASTDEVYRVLIKSKIARNLSRGDINTIIDVLALALDCDPAEIRIKEKWNDPSEPEPAAIGLIRLPVSRLNAVGMSPYQFARIVQRTVAAGVRVAQIEMPGTFRLSSFRNKIEKSQLGLADVSMTTGGTLGIVYVPGNDVDLPI</sequence>
<proteinExistence type="predicted"/>
<protein>
    <recommendedName>
        <fullName evidence="3">DUF2612 domain-containing protein</fullName>
    </recommendedName>
</protein>